<dbReference type="Gene3D" id="3.30.1200.10">
    <property type="entry name" value="YggU-like"/>
    <property type="match status" value="1"/>
</dbReference>
<proteinExistence type="inferred from homology"/>
<dbReference type="PANTHER" id="PTHR13420:SF7">
    <property type="entry name" value="UPF0235 PROTEIN C15ORF40"/>
    <property type="match status" value="1"/>
</dbReference>
<dbReference type="PANTHER" id="PTHR13420">
    <property type="entry name" value="UPF0235 PROTEIN C15ORF40"/>
    <property type="match status" value="1"/>
</dbReference>
<dbReference type="HAMAP" id="MF_00634">
    <property type="entry name" value="UPF0235"/>
    <property type="match status" value="1"/>
</dbReference>
<dbReference type="NCBIfam" id="TIGR00251">
    <property type="entry name" value="DUF167 family protein"/>
    <property type="match status" value="1"/>
</dbReference>
<dbReference type="AlphaFoldDB" id="A0AAU7DQV2"/>
<accession>A0AAU7DQV2</accession>
<reference evidence="3" key="1">
    <citation type="submission" date="2023-03" db="EMBL/GenBank/DDBJ databases">
        <title>Edaphobacter sp.</title>
        <authorList>
            <person name="Huber K.J."/>
            <person name="Papendorf J."/>
            <person name="Pilke C."/>
            <person name="Bunk B."/>
            <person name="Sproeer C."/>
            <person name="Pester M."/>
        </authorList>
    </citation>
    <scope>NUCLEOTIDE SEQUENCE</scope>
    <source>
        <strain evidence="3">DSM 110680</strain>
    </source>
</reference>
<dbReference type="GO" id="GO:0005737">
    <property type="term" value="C:cytoplasm"/>
    <property type="evidence" value="ECO:0007669"/>
    <property type="project" value="TreeGrafter"/>
</dbReference>
<evidence type="ECO:0000313" key="3">
    <source>
        <dbReference type="EMBL" id="XBH19796.1"/>
    </source>
</evidence>
<dbReference type="InterPro" id="IPR003746">
    <property type="entry name" value="DUF167"/>
</dbReference>
<organism evidence="3">
    <name type="scientific">Telmatobacter sp. DSM 110680</name>
    <dbReference type="NCBI Taxonomy" id="3036704"/>
    <lineage>
        <taxon>Bacteria</taxon>
        <taxon>Pseudomonadati</taxon>
        <taxon>Acidobacteriota</taxon>
        <taxon>Terriglobia</taxon>
        <taxon>Terriglobales</taxon>
        <taxon>Acidobacteriaceae</taxon>
        <taxon>Telmatobacter</taxon>
    </lineage>
</organism>
<dbReference type="InterPro" id="IPR036591">
    <property type="entry name" value="YggU-like_sf"/>
</dbReference>
<gene>
    <name evidence="3" type="ORF">P8935_10875</name>
</gene>
<dbReference type="RefSeq" id="WP_348265017.1">
    <property type="nucleotide sequence ID" value="NZ_CP121196.1"/>
</dbReference>
<evidence type="ECO:0000256" key="1">
    <source>
        <dbReference type="ARBA" id="ARBA00010364"/>
    </source>
</evidence>
<dbReference type="SUPFAM" id="SSF69786">
    <property type="entry name" value="YggU-like"/>
    <property type="match status" value="1"/>
</dbReference>
<protein>
    <recommendedName>
        <fullName evidence="2">UPF0235 protein P8935_10875</fullName>
    </recommendedName>
</protein>
<dbReference type="Pfam" id="PF02594">
    <property type="entry name" value="DUF167"/>
    <property type="match status" value="1"/>
</dbReference>
<comment type="similarity">
    <text evidence="1 2">Belongs to the UPF0235 family.</text>
</comment>
<dbReference type="SMART" id="SM01152">
    <property type="entry name" value="DUF167"/>
    <property type="match status" value="1"/>
</dbReference>
<evidence type="ECO:0000256" key="2">
    <source>
        <dbReference type="HAMAP-Rule" id="MF_00634"/>
    </source>
</evidence>
<name>A0AAU7DQV2_9BACT</name>
<dbReference type="EMBL" id="CP121196">
    <property type="protein sequence ID" value="XBH19796.1"/>
    <property type="molecule type" value="Genomic_DNA"/>
</dbReference>
<sequence>MLSEVADGVTLAVRAQPGAKRTAIVGVYGAGDTLQLKIAVQAPPVEGRANEALVAFLAKTFGIPKRSVELLTGELSRSKVFLLRGIRLAEAQESLRPYRA</sequence>